<dbReference type="PROSITE" id="PS00109">
    <property type="entry name" value="PROTEIN_KINASE_TYR"/>
    <property type="match status" value="1"/>
</dbReference>
<accession>A0A3B0SFA7</accession>
<sequence length="805" mass="89742">MTQNSNDPDKALDFKALALFEDSLNQKPDDRAVWIRRQAGQDSDLCEKALRLLERDHDSSDIIQTGRVILERPDDTTPPERIGAYRITGLIGQGGMGAVYHGKRDRGDFDHDAAIKVIRPGVLSDKLIERFEQERQTLASLIHPNIARLYDGGKTQDNAPYFIMEYVDGMPITDWVKKRDSSEADCLNLFSNVCKAINHAHKNLIVHRDITPSNVLVTESEEVKLIDFGIAKPHDDGTLEDFSGNSLASLSFTPGYAAPERIKGAGANTLSDIYSLGKLLASLFKDVSIKPELRAIILKATAENPEDRYETVRALLDDLDDYRRGLPVRAYATSTAYGVRKFISRHKMAAIFSVVAVTALLTAFGVTIFQYQRAEQNLARANARFDEVRELAKYQIFTLYDDLSRVAGNTGTRASLARKAQAYLASLASHPSASPALKLETARGYIRLARIFGVPAQPNLGDVVTARKNLTAAEGLLGEIDKSHPDFKDLGATLVALKAAQALILVHDDQDLPAAQKKILSAMAILESASSDARSPYWHMARRNLRYADLERADQAGDVDHLRETSLQVVADIDQWPEEMQTGPEAALDRGHYNYWQGLANYLDGKHEQAVIDFRAGHVQLSKAERQQKNDPMLLYLLSWTNYLGYGSAAQLTDQQLSGQFLDQAAHFLERLKSLQEGDASIIRLSMQLREAKAQLLADMGKFDEAIARQTALVADQESLAVAKPEPSQYTTWAYSHIILAYMYYDTEQRPATCEHLKKAEELLRPLAQARQLPKYMQNAAERLPVRIEQCVGGRKISKMNALFE</sequence>
<keyword evidence="4" id="KW-0067">ATP-binding</keyword>
<dbReference type="PANTHER" id="PTHR43289">
    <property type="entry name" value="MITOGEN-ACTIVATED PROTEIN KINASE KINASE KINASE 20-RELATED"/>
    <property type="match status" value="1"/>
</dbReference>
<dbReference type="InterPro" id="IPR011009">
    <property type="entry name" value="Kinase-like_dom_sf"/>
</dbReference>
<dbReference type="Gene3D" id="3.30.200.20">
    <property type="entry name" value="Phosphorylase Kinase, domain 1"/>
    <property type="match status" value="1"/>
</dbReference>
<keyword evidence="7" id="KW-0723">Serine/threonine-protein kinase</keyword>
<dbReference type="PANTHER" id="PTHR43289:SF6">
    <property type="entry name" value="SERINE_THREONINE-PROTEIN KINASE NEKL-3"/>
    <property type="match status" value="1"/>
</dbReference>
<feature type="transmembrane region" description="Helical" evidence="5">
    <location>
        <begin position="349"/>
        <end position="371"/>
    </location>
</feature>
<feature type="domain" description="Protein kinase" evidence="6">
    <location>
        <begin position="85"/>
        <end position="403"/>
    </location>
</feature>
<dbReference type="EMBL" id="UOEJ01000167">
    <property type="protein sequence ID" value="VAW03020.1"/>
    <property type="molecule type" value="Genomic_DNA"/>
</dbReference>
<dbReference type="PROSITE" id="PS50011">
    <property type="entry name" value="PROTEIN_KINASE_DOM"/>
    <property type="match status" value="1"/>
</dbReference>
<evidence type="ECO:0000256" key="3">
    <source>
        <dbReference type="ARBA" id="ARBA00022777"/>
    </source>
</evidence>
<keyword evidence="5" id="KW-0472">Membrane</keyword>
<gene>
    <name evidence="7" type="ORF">MNBD_ALPHA01-2163</name>
</gene>
<evidence type="ECO:0000256" key="1">
    <source>
        <dbReference type="ARBA" id="ARBA00022679"/>
    </source>
</evidence>
<evidence type="ECO:0000256" key="2">
    <source>
        <dbReference type="ARBA" id="ARBA00022741"/>
    </source>
</evidence>
<reference evidence="7" key="1">
    <citation type="submission" date="2018-06" db="EMBL/GenBank/DDBJ databases">
        <authorList>
            <person name="Zhirakovskaya E."/>
        </authorList>
    </citation>
    <scope>NUCLEOTIDE SEQUENCE</scope>
</reference>
<dbReference type="AlphaFoldDB" id="A0A3B0SFA7"/>
<dbReference type="InterPro" id="IPR000719">
    <property type="entry name" value="Prot_kinase_dom"/>
</dbReference>
<protein>
    <submittedName>
        <fullName evidence="7">Serine/threonine protein kinase</fullName>
    </submittedName>
</protein>
<dbReference type="GO" id="GO:0004674">
    <property type="term" value="F:protein serine/threonine kinase activity"/>
    <property type="evidence" value="ECO:0007669"/>
    <property type="project" value="UniProtKB-KW"/>
</dbReference>
<evidence type="ECO:0000256" key="4">
    <source>
        <dbReference type="ARBA" id="ARBA00022840"/>
    </source>
</evidence>
<name>A0A3B0SFA7_9ZZZZ</name>
<dbReference type="InterPro" id="IPR017441">
    <property type="entry name" value="Protein_kinase_ATP_BS"/>
</dbReference>
<dbReference type="InterPro" id="IPR008266">
    <property type="entry name" value="Tyr_kinase_AS"/>
</dbReference>
<evidence type="ECO:0000313" key="7">
    <source>
        <dbReference type="EMBL" id="VAW03020.1"/>
    </source>
</evidence>
<dbReference type="Gene3D" id="1.10.510.10">
    <property type="entry name" value="Transferase(Phosphotransferase) domain 1"/>
    <property type="match status" value="1"/>
</dbReference>
<dbReference type="GO" id="GO:0005524">
    <property type="term" value="F:ATP binding"/>
    <property type="evidence" value="ECO:0007669"/>
    <property type="project" value="UniProtKB-KW"/>
</dbReference>
<evidence type="ECO:0000259" key="6">
    <source>
        <dbReference type="PROSITE" id="PS50011"/>
    </source>
</evidence>
<keyword evidence="1" id="KW-0808">Transferase</keyword>
<dbReference type="SUPFAM" id="SSF56112">
    <property type="entry name" value="Protein kinase-like (PK-like)"/>
    <property type="match status" value="1"/>
</dbReference>
<keyword evidence="3 7" id="KW-0418">Kinase</keyword>
<organism evidence="7">
    <name type="scientific">hydrothermal vent metagenome</name>
    <dbReference type="NCBI Taxonomy" id="652676"/>
    <lineage>
        <taxon>unclassified sequences</taxon>
        <taxon>metagenomes</taxon>
        <taxon>ecological metagenomes</taxon>
    </lineage>
</organism>
<proteinExistence type="predicted"/>
<evidence type="ECO:0000256" key="5">
    <source>
        <dbReference type="SAM" id="Phobius"/>
    </source>
</evidence>
<dbReference type="Pfam" id="PF00069">
    <property type="entry name" value="Pkinase"/>
    <property type="match status" value="1"/>
</dbReference>
<dbReference type="CDD" id="cd14014">
    <property type="entry name" value="STKc_PknB_like"/>
    <property type="match status" value="1"/>
</dbReference>
<keyword evidence="5" id="KW-0812">Transmembrane</keyword>
<keyword evidence="2" id="KW-0547">Nucleotide-binding</keyword>
<dbReference type="PROSITE" id="PS00107">
    <property type="entry name" value="PROTEIN_KINASE_ATP"/>
    <property type="match status" value="1"/>
</dbReference>
<keyword evidence="5" id="KW-1133">Transmembrane helix</keyword>